<organism evidence="1 2">
    <name type="scientific">Melipona bicolor</name>
    <dbReference type="NCBI Taxonomy" id="60889"/>
    <lineage>
        <taxon>Eukaryota</taxon>
        <taxon>Metazoa</taxon>
        <taxon>Ecdysozoa</taxon>
        <taxon>Arthropoda</taxon>
        <taxon>Hexapoda</taxon>
        <taxon>Insecta</taxon>
        <taxon>Pterygota</taxon>
        <taxon>Neoptera</taxon>
        <taxon>Endopterygota</taxon>
        <taxon>Hymenoptera</taxon>
        <taxon>Apocrita</taxon>
        <taxon>Aculeata</taxon>
        <taxon>Apoidea</taxon>
        <taxon>Anthophila</taxon>
        <taxon>Apidae</taxon>
        <taxon>Melipona</taxon>
    </lineage>
</organism>
<protein>
    <submittedName>
        <fullName evidence="1">Uncharacterized protein</fullName>
    </submittedName>
</protein>
<reference evidence="1" key="1">
    <citation type="submission" date="2021-10" db="EMBL/GenBank/DDBJ databases">
        <title>Melipona bicolor Genome sequencing and assembly.</title>
        <authorList>
            <person name="Araujo N.S."/>
            <person name="Arias M.C."/>
        </authorList>
    </citation>
    <scope>NUCLEOTIDE SEQUENCE</scope>
    <source>
        <strain evidence="1">USP_2M_L1-L4_2017</strain>
        <tissue evidence="1">Whole body</tissue>
    </source>
</reference>
<dbReference type="Proteomes" id="UP001177670">
    <property type="component" value="Unassembled WGS sequence"/>
</dbReference>
<dbReference type="AlphaFoldDB" id="A0AA40FJ34"/>
<comment type="caution">
    <text evidence="1">The sequence shown here is derived from an EMBL/GenBank/DDBJ whole genome shotgun (WGS) entry which is preliminary data.</text>
</comment>
<accession>A0AA40FJ34</accession>
<name>A0AA40FJ34_9HYME</name>
<evidence type="ECO:0000313" key="1">
    <source>
        <dbReference type="EMBL" id="KAK1120022.1"/>
    </source>
</evidence>
<gene>
    <name evidence="1" type="ORF">K0M31_012752</name>
</gene>
<dbReference type="EMBL" id="JAHYIQ010000033">
    <property type="protein sequence ID" value="KAK1120022.1"/>
    <property type="molecule type" value="Genomic_DNA"/>
</dbReference>
<sequence>MYAGLTVAAKSRITRQHRPEYFWSCVFAPYAPISRPPCEESINNKFRPVVQPCSMPQKKKPPGAVVHQSI</sequence>
<evidence type="ECO:0000313" key="2">
    <source>
        <dbReference type="Proteomes" id="UP001177670"/>
    </source>
</evidence>
<keyword evidence="2" id="KW-1185">Reference proteome</keyword>
<proteinExistence type="predicted"/>